<keyword evidence="3" id="KW-1185">Reference proteome</keyword>
<proteinExistence type="predicted"/>
<organism evidence="2 3">
    <name type="scientific">Corynascus novoguineensis</name>
    <dbReference type="NCBI Taxonomy" id="1126955"/>
    <lineage>
        <taxon>Eukaryota</taxon>
        <taxon>Fungi</taxon>
        <taxon>Dikarya</taxon>
        <taxon>Ascomycota</taxon>
        <taxon>Pezizomycotina</taxon>
        <taxon>Sordariomycetes</taxon>
        <taxon>Sordariomycetidae</taxon>
        <taxon>Sordariales</taxon>
        <taxon>Chaetomiaceae</taxon>
        <taxon>Corynascus</taxon>
    </lineage>
</organism>
<comment type="caution">
    <text evidence="2">The sequence shown here is derived from an EMBL/GenBank/DDBJ whole genome shotgun (WGS) entry which is preliminary data.</text>
</comment>
<reference evidence="2" key="2">
    <citation type="submission" date="2023-05" db="EMBL/GenBank/DDBJ databases">
        <authorList>
            <consortium name="Lawrence Berkeley National Laboratory"/>
            <person name="Steindorff A."/>
            <person name="Hensen N."/>
            <person name="Bonometti L."/>
            <person name="Westerberg I."/>
            <person name="Brannstrom I.O."/>
            <person name="Guillou S."/>
            <person name="Cros-Aarteil S."/>
            <person name="Calhoun S."/>
            <person name="Haridas S."/>
            <person name="Kuo A."/>
            <person name="Mondo S."/>
            <person name="Pangilinan J."/>
            <person name="Riley R."/>
            <person name="Labutti K."/>
            <person name="Andreopoulos B."/>
            <person name="Lipzen A."/>
            <person name="Chen C."/>
            <person name="Yanf M."/>
            <person name="Daum C."/>
            <person name="Ng V."/>
            <person name="Clum A."/>
            <person name="Ohm R."/>
            <person name="Martin F."/>
            <person name="Silar P."/>
            <person name="Natvig D."/>
            <person name="Lalanne C."/>
            <person name="Gautier V."/>
            <person name="Ament-Velasquez S.L."/>
            <person name="Kruys A."/>
            <person name="Hutchinson M.I."/>
            <person name="Powell A.J."/>
            <person name="Barry K."/>
            <person name="Miller A.N."/>
            <person name="Grigoriev I.V."/>
            <person name="Debuchy R."/>
            <person name="Gladieux P."/>
            <person name="Thoren M.H."/>
            <person name="Johannesson H."/>
        </authorList>
    </citation>
    <scope>NUCLEOTIDE SEQUENCE</scope>
    <source>
        <strain evidence="2">CBS 359.72</strain>
    </source>
</reference>
<gene>
    <name evidence="2" type="ORF">C7999DRAFT_32094</name>
</gene>
<dbReference type="Proteomes" id="UP001303647">
    <property type="component" value="Unassembled WGS sequence"/>
</dbReference>
<evidence type="ECO:0000256" key="1">
    <source>
        <dbReference type="SAM" id="MobiDB-lite"/>
    </source>
</evidence>
<name>A0AAN7HQE5_9PEZI</name>
<dbReference type="EMBL" id="MU857652">
    <property type="protein sequence ID" value="KAK4247549.1"/>
    <property type="molecule type" value="Genomic_DNA"/>
</dbReference>
<sequence>MSNVINLSAVERSRRRMATRLGFKSVRDLESWEEEIVLDHFANFICDYLALGYTVRPDKRELVDYIDLDNAVAERIEQLEERRFQFVLDPDKSEWTVRDHYKQFVVGVVADDKWLAMYEIEGAVISKRGWTAKEMTIKLVRFLEFLVQEWQAGPGDNSHREKTSLRPTSICEGRE</sequence>
<accession>A0AAN7HQE5</accession>
<dbReference type="AlphaFoldDB" id="A0AAN7HQE5"/>
<evidence type="ECO:0000313" key="2">
    <source>
        <dbReference type="EMBL" id="KAK4247549.1"/>
    </source>
</evidence>
<protein>
    <submittedName>
        <fullName evidence="2">Uncharacterized protein</fullName>
    </submittedName>
</protein>
<evidence type="ECO:0000313" key="3">
    <source>
        <dbReference type="Proteomes" id="UP001303647"/>
    </source>
</evidence>
<feature type="region of interest" description="Disordered" evidence="1">
    <location>
        <begin position="154"/>
        <end position="175"/>
    </location>
</feature>
<reference evidence="2" key="1">
    <citation type="journal article" date="2023" name="Mol. Phylogenet. Evol.">
        <title>Genome-scale phylogeny and comparative genomics of the fungal order Sordariales.</title>
        <authorList>
            <person name="Hensen N."/>
            <person name="Bonometti L."/>
            <person name="Westerberg I."/>
            <person name="Brannstrom I.O."/>
            <person name="Guillou S."/>
            <person name="Cros-Aarteil S."/>
            <person name="Calhoun S."/>
            <person name="Haridas S."/>
            <person name="Kuo A."/>
            <person name="Mondo S."/>
            <person name="Pangilinan J."/>
            <person name="Riley R."/>
            <person name="LaButti K."/>
            <person name="Andreopoulos B."/>
            <person name="Lipzen A."/>
            <person name="Chen C."/>
            <person name="Yan M."/>
            <person name="Daum C."/>
            <person name="Ng V."/>
            <person name="Clum A."/>
            <person name="Steindorff A."/>
            <person name="Ohm R.A."/>
            <person name="Martin F."/>
            <person name="Silar P."/>
            <person name="Natvig D.O."/>
            <person name="Lalanne C."/>
            <person name="Gautier V."/>
            <person name="Ament-Velasquez S.L."/>
            <person name="Kruys A."/>
            <person name="Hutchinson M.I."/>
            <person name="Powell A.J."/>
            <person name="Barry K."/>
            <person name="Miller A.N."/>
            <person name="Grigoriev I.V."/>
            <person name="Debuchy R."/>
            <person name="Gladieux P."/>
            <person name="Hiltunen Thoren M."/>
            <person name="Johannesson H."/>
        </authorList>
    </citation>
    <scope>NUCLEOTIDE SEQUENCE</scope>
    <source>
        <strain evidence="2">CBS 359.72</strain>
    </source>
</reference>